<comment type="cofactor">
    <cofactor evidence="13">
        <name>iron-sulfur cluster</name>
        <dbReference type="ChEBI" id="CHEBI:30408"/>
    </cofactor>
</comment>
<dbReference type="GO" id="GO:0051536">
    <property type="term" value="F:iron-sulfur cluster binding"/>
    <property type="evidence" value="ECO:0007669"/>
    <property type="project" value="UniProtKB-KW"/>
</dbReference>
<sequence>MIKQVALEPIYLSRLQHYLYCSRQFALIELENIWIENQFTAEGQVLHQRVNQADQQKRGAVRTARALRLANAELRIEGVADVVEYHQQADGTEIPFPIEYKRGKPKAHRADEVQLCAQALCLEEMHGVAIPEGALFYGEVRRRHPVIFDAELRNLTLQTIIACRDIVQTNITPHAIYQARKCNGCSLIDQCHPKDFGKSASAWLAAQLKKD</sequence>
<protein>
    <recommendedName>
        <fullName evidence="4 13">CRISPR-associated exonuclease Cas4</fullName>
        <ecNumber evidence="3 13">3.1.12.1</ecNumber>
    </recommendedName>
</protein>
<comment type="similarity">
    <text evidence="2 13">Belongs to the CRISPR-associated exonuclease Cas4 family.</text>
</comment>
<evidence type="ECO:0000256" key="12">
    <source>
        <dbReference type="ARBA" id="ARBA00023211"/>
    </source>
</evidence>
<dbReference type="GO" id="GO:0046872">
    <property type="term" value="F:metal ion binding"/>
    <property type="evidence" value="ECO:0007669"/>
    <property type="project" value="UniProtKB-KW"/>
</dbReference>
<dbReference type="PANTHER" id="PTHR36531:SF6">
    <property type="entry name" value="DNA REPLICATION ATP-DEPENDENT HELICASE_NUCLEASE DNA2"/>
    <property type="match status" value="1"/>
</dbReference>
<gene>
    <name evidence="15" type="ORF">SAMN05216406_12710</name>
</gene>
<keyword evidence="16" id="KW-1185">Reference proteome</keyword>
<evidence type="ECO:0000256" key="13">
    <source>
        <dbReference type="RuleBase" id="RU365022"/>
    </source>
</evidence>
<evidence type="ECO:0000259" key="14">
    <source>
        <dbReference type="Pfam" id="PF01930"/>
    </source>
</evidence>
<dbReference type="GO" id="GO:0051607">
    <property type="term" value="P:defense response to virus"/>
    <property type="evidence" value="ECO:0007669"/>
    <property type="project" value="UniProtKB-KW"/>
</dbReference>
<dbReference type="Gene3D" id="3.90.320.10">
    <property type="match status" value="1"/>
</dbReference>
<reference evidence="16" key="1">
    <citation type="submission" date="2016-10" db="EMBL/GenBank/DDBJ databases">
        <authorList>
            <person name="Varghese N."/>
            <person name="Submissions S."/>
        </authorList>
    </citation>
    <scope>NUCLEOTIDE SEQUENCE [LARGE SCALE GENOMIC DNA]</scope>
    <source>
        <strain evidence="16">Nm10</strain>
    </source>
</reference>
<dbReference type="PANTHER" id="PTHR36531">
    <property type="entry name" value="CRISPR-ASSOCIATED EXONUCLEASE CAS4"/>
    <property type="match status" value="1"/>
</dbReference>
<dbReference type="RefSeq" id="WP_062559739.1">
    <property type="nucleotide sequence ID" value="NZ_CP013341.1"/>
</dbReference>
<evidence type="ECO:0000256" key="7">
    <source>
        <dbReference type="ARBA" id="ARBA00022801"/>
    </source>
</evidence>
<feature type="domain" description="DUF83" evidence="14">
    <location>
        <begin position="13"/>
        <end position="192"/>
    </location>
</feature>
<evidence type="ECO:0000256" key="10">
    <source>
        <dbReference type="ARBA" id="ARBA00023014"/>
    </source>
</evidence>
<evidence type="ECO:0000256" key="6">
    <source>
        <dbReference type="ARBA" id="ARBA00022723"/>
    </source>
</evidence>
<dbReference type="EC" id="3.1.12.1" evidence="3 13"/>
<organism evidence="15 16">
    <name type="scientific">Nitrosomonas ureae</name>
    <dbReference type="NCBI Taxonomy" id="44577"/>
    <lineage>
        <taxon>Bacteria</taxon>
        <taxon>Pseudomonadati</taxon>
        <taxon>Pseudomonadota</taxon>
        <taxon>Betaproteobacteria</taxon>
        <taxon>Nitrosomonadales</taxon>
        <taxon>Nitrosomonadaceae</taxon>
        <taxon>Nitrosomonas</taxon>
    </lineage>
</organism>
<keyword evidence="7 13" id="KW-0378">Hydrolase</keyword>
<evidence type="ECO:0000256" key="9">
    <source>
        <dbReference type="ARBA" id="ARBA00023004"/>
    </source>
</evidence>
<dbReference type="Proteomes" id="UP000182882">
    <property type="component" value="Unassembled WGS sequence"/>
</dbReference>
<keyword evidence="5 13" id="KW-0540">Nuclease</keyword>
<dbReference type="InterPro" id="IPR022765">
    <property type="entry name" value="Dna2/Cas4_DUF83"/>
</dbReference>
<evidence type="ECO:0000313" key="15">
    <source>
        <dbReference type="EMBL" id="SDU13521.1"/>
    </source>
</evidence>
<evidence type="ECO:0000256" key="11">
    <source>
        <dbReference type="ARBA" id="ARBA00023118"/>
    </source>
</evidence>
<comment type="cofactor">
    <cofactor evidence="1">
        <name>[4Fe-4S] cluster</name>
        <dbReference type="ChEBI" id="CHEBI:49883"/>
    </cofactor>
</comment>
<dbReference type="GO" id="GO:0004527">
    <property type="term" value="F:exonuclease activity"/>
    <property type="evidence" value="ECO:0007669"/>
    <property type="project" value="UniProtKB-KW"/>
</dbReference>
<evidence type="ECO:0000256" key="8">
    <source>
        <dbReference type="ARBA" id="ARBA00022839"/>
    </source>
</evidence>
<evidence type="ECO:0000256" key="1">
    <source>
        <dbReference type="ARBA" id="ARBA00001966"/>
    </source>
</evidence>
<dbReference type="EMBL" id="FNLN01000027">
    <property type="protein sequence ID" value="SDU13521.1"/>
    <property type="molecule type" value="Genomic_DNA"/>
</dbReference>
<dbReference type="InterPro" id="IPR051827">
    <property type="entry name" value="Cas4_exonuclease"/>
</dbReference>
<keyword evidence="8 13" id="KW-0269">Exonuclease</keyword>
<evidence type="ECO:0000313" key="16">
    <source>
        <dbReference type="Proteomes" id="UP000182882"/>
    </source>
</evidence>
<accession>A0A1H2G1R5</accession>
<dbReference type="InterPro" id="IPR013343">
    <property type="entry name" value="CRISPR-assoc_prot_Cas4"/>
</dbReference>
<comment type="cofactor">
    <cofactor evidence="13">
        <name>Mg(2+)</name>
        <dbReference type="ChEBI" id="CHEBI:18420"/>
    </cofactor>
    <cofactor evidence="13">
        <name>Mn(2+)</name>
        <dbReference type="ChEBI" id="CHEBI:29035"/>
    </cofactor>
    <text evidence="13">Mg(2+) or Mn(2+) required for ssDNA cleavage activity.</text>
</comment>
<comment type="function">
    <text evidence="13">CRISPR (clustered regularly interspaced short palindromic repeat) is an adaptive immune system that provides protection against mobile genetic elements (viruses, transposable elements and conjugative plasmids). CRISPR clusters contain sequences complementary to antecedent mobile elements and target invading nucleic acids. CRISPR clusters are transcribed and processed into CRISPR RNA (crRNA).</text>
</comment>
<keyword evidence="6 13" id="KW-0479">Metal-binding</keyword>
<name>A0A1H2G1R5_9PROT</name>
<proteinExistence type="inferred from homology"/>
<dbReference type="Pfam" id="PF01930">
    <property type="entry name" value="Cas_Cas4"/>
    <property type="match status" value="1"/>
</dbReference>
<keyword evidence="9 13" id="KW-0408">Iron</keyword>
<dbReference type="InterPro" id="IPR011604">
    <property type="entry name" value="PDDEXK-like_dom_sf"/>
</dbReference>
<evidence type="ECO:0000256" key="4">
    <source>
        <dbReference type="ARBA" id="ARBA00020049"/>
    </source>
</evidence>
<evidence type="ECO:0000256" key="5">
    <source>
        <dbReference type="ARBA" id="ARBA00022722"/>
    </source>
</evidence>
<dbReference type="KEGG" id="nur:ATY38_13445"/>
<dbReference type="AlphaFoldDB" id="A0A1H2G1R5"/>
<keyword evidence="11 13" id="KW-0051">Antiviral defense</keyword>
<dbReference type="NCBIfam" id="TIGR00372">
    <property type="entry name" value="cas4"/>
    <property type="match status" value="1"/>
</dbReference>
<keyword evidence="12 13" id="KW-0464">Manganese</keyword>
<keyword evidence="10 13" id="KW-0411">Iron-sulfur</keyword>
<evidence type="ECO:0000256" key="3">
    <source>
        <dbReference type="ARBA" id="ARBA00012768"/>
    </source>
</evidence>
<evidence type="ECO:0000256" key="2">
    <source>
        <dbReference type="ARBA" id="ARBA00009189"/>
    </source>
</evidence>